<keyword evidence="3" id="KW-1185">Reference proteome</keyword>
<dbReference type="InterPro" id="IPR010982">
    <property type="entry name" value="Lambda_DNA-bd_dom_sf"/>
</dbReference>
<dbReference type="Pfam" id="PF13560">
    <property type="entry name" value="HTH_31"/>
    <property type="match status" value="1"/>
</dbReference>
<evidence type="ECO:0008006" key="4">
    <source>
        <dbReference type="Google" id="ProtNLM"/>
    </source>
</evidence>
<dbReference type="Proteomes" id="UP000276379">
    <property type="component" value="Unassembled WGS sequence"/>
</dbReference>
<evidence type="ECO:0000256" key="1">
    <source>
        <dbReference type="SAM" id="MobiDB-lite"/>
    </source>
</evidence>
<reference evidence="2 3" key="1">
    <citation type="submission" date="2017-10" db="EMBL/GenBank/DDBJ databases">
        <title>Draft genome of actinobacteria isolated from guarana (Paullinia cupana (Mart.) Ducke.</title>
        <authorList>
            <person name="Siqueira K.A."/>
            <person name="Liotti R.G."/>
            <person name="Mendes T.A."/>
            <person name="Soares M.A."/>
        </authorList>
    </citation>
    <scope>NUCLEOTIDE SEQUENCE [LARGE SCALE GENOMIC DNA]</scope>
    <source>
        <strain evidence="2 3">199</strain>
    </source>
</reference>
<protein>
    <recommendedName>
        <fullName evidence="4">Helix-turn-helix domain-containing protein</fullName>
    </recommendedName>
</protein>
<dbReference type="SUPFAM" id="SSF47413">
    <property type="entry name" value="lambda repressor-like DNA-binding domains"/>
    <property type="match status" value="1"/>
</dbReference>
<accession>A0A3R8QKV9</accession>
<comment type="caution">
    <text evidence="2">The sequence shown here is derived from an EMBL/GenBank/DDBJ whole genome shotgun (WGS) entry which is preliminary data.</text>
</comment>
<sequence length="114" mass="12381">MNQHVPRAQRSPAMSDTRNRPLTGPTHIGVVLERVRRQAGIQHEILAHRTGVGVDYLARVLGGAHFPPRRFILLYARTCGADPQVLLRVWEDEHERLSAGPGQGSGGHPSPGGG</sequence>
<feature type="region of interest" description="Disordered" evidence="1">
    <location>
        <begin position="1"/>
        <end position="26"/>
    </location>
</feature>
<dbReference type="AlphaFoldDB" id="A0A3R8QKV9"/>
<dbReference type="EMBL" id="PDES01000002">
    <property type="protein sequence ID" value="RRQ88731.1"/>
    <property type="molecule type" value="Genomic_DNA"/>
</dbReference>
<proteinExistence type="predicted"/>
<gene>
    <name evidence="2" type="ORF">CQW44_06300</name>
</gene>
<name>A0A3R8QKV9_9ACTN</name>
<organism evidence="2 3">
    <name type="scientific">Streptomyces griseofuscus</name>
    <dbReference type="NCBI Taxonomy" id="146922"/>
    <lineage>
        <taxon>Bacteria</taxon>
        <taxon>Bacillati</taxon>
        <taxon>Actinomycetota</taxon>
        <taxon>Actinomycetes</taxon>
        <taxon>Kitasatosporales</taxon>
        <taxon>Streptomycetaceae</taxon>
        <taxon>Streptomyces</taxon>
    </lineage>
</organism>
<dbReference type="GO" id="GO:0003677">
    <property type="term" value="F:DNA binding"/>
    <property type="evidence" value="ECO:0007669"/>
    <property type="project" value="InterPro"/>
</dbReference>
<evidence type="ECO:0000313" key="3">
    <source>
        <dbReference type="Proteomes" id="UP000276379"/>
    </source>
</evidence>
<evidence type="ECO:0000313" key="2">
    <source>
        <dbReference type="EMBL" id="RRQ88731.1"/>
    </source>
</evidence>